<comment type="cofactor">
    <cofactor evidence="2 17">
        <name>Mg(2+)</name>
        <dbReference type="ChEBI" id="CHEBI:18420"/>
    </cofactor>
</comment>
<feature type="binding site" evidence="17">
    <location>
        <position position="104"/>
    </location>
    <ligand>
        <name>Zn(2+)</name>
        <dbReference type="ChEBI" id="CHEBI:29105"/>
    </ligand>
</feature>
<dbReference type="SUPFAM" id="SSF56784">
    <property type="entry name" value="HAD-like"/>
    <property type="match status" value="1"/>
</dbReference>
<dbReference type="GO" id="GO:0005975">
    <property type="term" value="P:carbohydrate metabolic process"/>
    <property type="evidence" value="ECO:0007669"/>
    <property type="project" value="InterPro"/>
</dbReference>
<feature type="site" description="Stabilizes the phosphoryl group" evidence="16">
    <location>
        <position position="106"/>
    </location>
</feature>
<keyword evidence="11 17" id="KW-0460">Magnesium</keyword>
<comment type="similarity">
    <text evidence="13 14">Belongs to the gmhB family.</text>
</comment>
<feature type="site" description="Stabilizes the phosphoryl group" evidence="16">
    <location>
        <position position="55"/>
    </location>
</feature>
<comment type="subunit">
    <text evidence="6">Monomer.</text>
</comment>
<feature type="binding site" evidence="17">
    <location>
        <position position="14"/>
    </location>
    <ligand>
        <name>Mg(2+)</name>
        <dbReference type="ChEBI" id="CHEBI:18420"/>
    </ligand>
</feature>
<dbReference type="Pfam" id="PF13242">
    <property type="entry name" value="Hydrolase_like"/>
    <property type="match status" value="1"/>
</dbReference>
<keyword evidence="19" id="KW-1185">Reference proteome</keyword>
<dbReference type="EMBL" id="FMUN01000002">
    <property type="protein sequence ID" value="SCX97396.1"/>
    <property type="molecule type" value="Genomic_DNA"/>
</dbReference>
<evidence type="ECO:0000256" key="8">
    <source>
        <dbReference type="ARBA" id="ARBA00022723"/>
    </source>
</evidence>
<comment type="cofactor">
    <cofactor evidence="3 17">
        <name>Zn(2+)</name>
        <dbReference type="ChEBI" id="CHEBI:29105"/>
    </cofactor>
</comment>
<dbReference type="GO" id="GO:0005737">
    <property type="term" value="C:cytoplasm"/>
    <property type="evidence" value="ECO:0007669"/>
    <property type="project" value="UniProtKB-SubCell"/>
</dbReference>
<evidence type="ECO:0000256" key="5">
    <source>
        <dbReference type="ARBA" id="ARBA00004708"/>
    </source>
</evidence>
<evidence type="ECO:0000256" key="1">
    <source>
        <dbReference type="ARBA" id="ARBA00001226"/>
    </source>
</evidence>
<comment type="pathway">
    <text evidence="5">Nucleotide-sugar biosynthesis; ADP-L-glycero-beta-D-manno-heptose biosynthesis; ADP-L-glycero-beta-D-manno-heptose from D-glycero-beta-D-manno-heptose 7-phosphate: step 2/4.</text>
</comment>
<evidence type="ECO:0000256" key="12">
    <source>
        <dbReference type="ARBA" id="ARBA00023277"/>
    </source>
</evidence>
<evidence type="ECO:0000313" key="18">
    <source>
        <dbReference type="EMBL" id="SCX97396.1"/>
    </source>
</evidence>
<dbReference type="NCBIfam" id="NF006506">
    <property type="entry name" value="PRK08942.1"/>
    <property type="match status" value="1"/>
</dbReference>
<dbReference type="InterPro" id="IPR023214">
    <property type="entry name" value="HAD_sf"/>
</dbReference>
<dbReference type="PANTHER" id="PTHR42891:SF1">
    <property type="entry name" value="D-GLYCERO-BETA-D-MANNO-HEPTOSE-1,7-BISPHOSPHATE 7-PHOSPHATASE"/>
    <property type="match status" value="1"/>
</dbReference>
<dbReference type="NCBIfam" id="TIGR01662">
    <property type="entry name" value="HAD-SF-IIIA"/>
    <property type="match status" value="1"/>
</dbReference>
<evidence type="ECO:0000256" key="7">
    <source>
        <dbReference type="ARBA" id="ARBA00022490"/>
    </source>
</evidence>
<keyword evidence="10 17" id="KW-0862">Zinc</keyword>
<dbReference type="Proteomes" id="UP000183104">
    <property type="component" value="Unassembled WGS sequence"/>
</dbReference>
<feature type="binding site" evidence="17">
    <location>
        <position position="102"/>
    </location>
    <ligand>
        <name>Zn(2+)</name>
        <dbReference type="ChEBI" id="CHEBI:29105"/>
    </ligand>
</feature>
<evidence type="ECO:0000313" key="19">
    <source>
        <dbReference type="Proteomes" id="UP000183104"/>
    </source>
</evidence>
<keyword evidence="9 14" id="KW-0378">Hydrolase</keyword>
<evidence type="ECO:0000256" key="9">
    <source>
        <dbReference type="ARBA" id="ARBA00022801"/>
    </source>
</evidence>
<evidence type="ECO:0000256" key="15">
    <source>
        <dbReference type="PIRSR" id="PIRSR004682-1"/>
    </source>
</evidence>
<gene>
    <name evidence="18" type="ORF">SAMN05661077_0897</name>
</gene>
<comment type="subcellular location">
    <subcellularLocation>
        <location evidence="4 14">Cytoplasm</location>
    </subcellularLocation>
</comment>
<reference evidence="19" key="1">
    <citation type="submission" date="2016-10" db="EMBL/GenBank/DDBJ databases">
        <authorList>
            <person name="Varghese N."/>
        </authorList>
    </citation>
    <scope>NUCLEOTIDE SEQUENCE [LARGE SCALE GENOMIC DNA]</scope>
    <source>
        <strain evidence="19">HL 19</strain>
    </source>
</reference>
<feature type="active site" description="Nucleophile" evidence="15">
    <location>
        <position position="12"/>
    </location>
</feature>
<feature type="binding site" evidence="17">
    <location>
        <position position="12"/>
    </location>
    <ligand>
        <name>Mg(2+)</name>
        <dbReference type="ChEBI" id="CHEBI:18420"/>
    </ligand>
</feature>
<keyword evidence="7 14" id="KW-0963">Cytoplasm</keyword>
<feature type="binding site" evidence="17">
    <location>
        <position position="96"/>
    </location>
    <ligand>
        <name>Zn(2+)</name>
        <dbReference type="ChEBI" id="CHEBI:29105"/>
    </ligand>
</feature>
<feature type="site" description="Contributes to substrate recognition" evidence="16">
    <location>
        <position position="105"/>
    </location>
</feature>
<dbReference type="STRING" id="381306.AN478_10685"/>
<dbReference type="NCBIfam" id="TIGR01656">
    <property type="entry name" value="Histidinol-ppas"/>
    <property type="match status" value="1"/>
</dbReference>
<dbReference type="InterPro" id="IPR004446">
    <property type="entry name" value="Heptose_bisP_phosphatase"/>
</dbReference>
<dbReference type="EC" id="3.1.3.-" evidence="14"/>
<keyword evidence="12 14" id="KW-0119">Carbohydrate metabolism</keyword>
<protein>
    <recommendedName>
        <fullName evidence="14">D,D-heptose 1,7-bisphosphate phosphatase</fullName>
        <ecNumber evidence="14">3.1.3.-</ecNumber>
    </recommendedName>
</protein>
<proteinExistence type="inferred from homology"/>
<feature type="binding site" evidence="17">
    <location>
        <position position="94"/>
    </location>
    <ligand>
        <name>Zn(2+)</name>
        <dbReference type="ChEBI" id="CHEBI:29105"/>
    </ligand>
</feature>
<evidence type="ECO:0000256" key="2">
    <source>
        <dbReference type="ARBA" id="ARBA00001946"/>
    </source>
</evidence>
<evidence type="ECO:0000256" key="6">
    <source>
        <dbReference type="ARBA" id="ARBA00011245"/>
    </source>
</evidence>
<evidence type="ECO:0000256" key="10">
    <source>
        <dbReference type="ARBA" id="ARBA00022833"/>
    </source>
</evidence>
<evidence type="ECO:0000256" key="3">
    <source>
        <dbReference type="ARBA" id="ARBA00001947"/>
    </source>
</evidence>
<evidence type="ECO:0000256" key="11">
    <source>
        <dbReference type="ARBA" id="ARBA00022842"/>
    </source>
</evidence>
<feature type="binding site" evidence="17">
    <location>
        <position position="131"/>
    </location>
    <ligand>
        <name>Mg(2+)</name>
        <dbReference type="ChEBI" id="CHEBI:18420"/>
    </ligand>
</feature>
<evidence type="ECO:0000256" key="17">
    <source>
        <dbReference type="PIRSR" id="PIRSR004682-4"/>
    </source>
</evidence>
<dbReference type="InterPro" id="IPR036412">
    <property type="entry name" value="HAD-like_sf"/>
</dbReference>
<organism evidence="18 19">
    <name type="scientific">Thiohalorhabdus denitrificans</name>
    <dbReference type="NCBI Taxonomy" id="381306"/>
    <lineage>
        <taxon>Bacteria</taxon>
        <taxon>Pseudomonadati</taxon>
        <taxon>Pseudomonadota</taxon>
        <taxon>Gammaproteobacteria</taxon>
        <taxon>Thiohalorhabdales</taxon>
        <taxon>Thiohalorhabdaceae</taxon>
        <taxon>Thiohalorhabdus</taxon>
    </lineage>
</organism>
<dbReference type="GO" id="GO:0034200">
    <property type="term" value="F:D-glycero-beta-D-manno-heptose 1,7-bisphosphate 7-phosphatase activity"/>
    <property type="evidence" value="ECO:0007669"/>
    <property type="project" value="UniProtKB-EC"/>
</dbReference>
<name>A0A1G5C4X5_9GAMM</name>
<keyword evidence="8 17" id="KW-0479">Metal-binding</keyword>
<dbReference type="Gene3D" id="3.40.50.1000">
    <property type="entry name" value="HAD superfamily/HAD-like"/>
    <property type="match status" value="1"/>
</dbReference>
<dbReference type="PIRSF" id="PIRSF004682">
    <property type="entry name" value="GmhB"/>
    <property type="match status" value="1"/>
</dbReference>
<dbReference type="InterPro" id="IPR006549">
    <property type="entry name" value="HAD-SF_hydro_IIIA"/>
</dbReference>
<evidence type="ECO:0000256" key="4">
    <source>
        <dbReference type="ARBA" id="ARBA00004496"/>
    </source>
</evidence>
<dbReference type="FunFam" id="3.40.50.1000:FF:000168">
    <property type="entry name" value="D,D-heptose 1,7-bisphosphate phosphatase"/>
    <property type="match status" value="1"/>
</dbReference>
<dbReference type="RefSeq" id="WP_399354339.1">
    <property type="nucleotide sequence ID" value="NZ_FMUN01000002.1"/>
</dbReference>
<comment type="catalytic activity">
    <reaction evidence="1">
        <text>D-glycero-beta-D-manno-heptose 1,7-bisphosphate + H2O = D-glycero-beta-D-manno-heptose 1-phosphate + phosphate</text>
        <dbReference type="Rhea" id="RHEA:28518"/>
        <dbReference type="ChEBI" id="CHEBI:15377"/>
        <dbReference type="ChEBI" id="CHEBI:43474"/>
        <dbReference type="ChEBI" id="CHEBI:60208"/>
        <dbReference type="ChEBI" id="CHEBI:61593"/>
        <dbReference type="EC" id="3.1.3.82"/>
    </reaction>
</comment>
<dbReference type="GO" id="GO:0046872">
    <property type="term" value="F:metal ion binding"/>
    <property type="evidence" value="ECO:0007669"/>
    <property type="project" value="UniProtKB-KW"/>
</dbReference>
<dbReference type="InterPro" id="IPR006543">
    <property type="entry name" value="Histidinol-phos"/>
</dbReference>
<dbReference type="AlphaFoldDB" id="A0A1G5C4X5"/>
<dbReference type="PANTHER" id="PTHR42891">
    <property type="entry name" value="D-GLYCERO-BETA-D-MANNO-HEPTOSE-1,7-BISPHOSPHATE 7-PHOSPHATASE"/>
    <property type="match status" value="1"/>
</dbReference>
<evidence type="ECO:0000256" key="16">
    <source>
        <dbReference type="PIRSR" id="PIRSR004682-3"/>
    </source>
</evidence>
<evidence type="ECO:0000256" key="14">
    <source>
        <dbReference type="PIRNR" id="PIRNR004682"/>
    </source>
</evidence>
<evidence type="ECO:0000256" key="13">
    <source>
        <dbReference type="ARBA" id="ARBA00061616"/>
    </source>
</evidence>
<accession>A0A1G5C4X5</accession>
<sequence>MAMETPPVILLDRDGVLNEDRTDYVKSLAEWVWLPGVREALARLHGAGVRVGVLTNQSCVNKGILAPETLEAIHGRMREEAAAAGGRIDAVFHCPHVDANRCDCRKPLPGLIRQAAVHFGRDPGEMPFVGDAARDLEAAAAAGAPPVLVRTGKGGATEAGALPAGTVVHDDLAAFVAALLGPAREEAAC</sequence>
<feature type="active site" description="Proton donor" evidence="15">
    <location>
        <position position="14"/>
    </location>
</feature>